<dbReference type="Gene3D" id="1.10.3450.10">
    <property type="entry name" value="TTHA0068-like"/>
    <property type="match status" value="1"/>
</dbReference>
<comment type="caution">
    <text evidence="1">The sequence shown here is derived from an EMBL/GenBank/DDBJ whole genome shotgun (WGS) entry which is preliminary data.</text>
</comment>
<evidence type="ECO:0000313" key="2">
    <source>
        <dbReference type="Proteomes" id="UP001065593"/>
    </source>
</evidence>
<dbReference type="PANTHER" id="PTHR34796:SF1">
    <property type="entry name" value="EXPRESSED PROTEIN"/>
    <property type="match status" value="1"/>
</dbReference>
<name>A0ABQ5NFP1_9BACI</name>
<dbReference type="InterPro" id="IPR023203">
    <property type="entry name" value="TTHA0068_sf"/>
</dbReference>
<keyword evidence="2" id="KW-1185">Reference proteome</keyword>
<dbReference type="InterPro" id="IPR005500">
    <property type="entry name" value="DUF309"/>
</dbReference>
<proteinExistence type="predicted"/>
<dbReference type="EMBL" id="BRZA01000001">
    <property type="protein sequence ID" value="GLC87208.1"/>
    <property type="molecule type" value="Genomic_DNA"/>
</dbReference>
<dbReference type="Proteomes" id="UP001065593">
    <property type="component" value="Unassembled WGS sequence"/>
</dbReference>
<gene>
    <name evidence="1" type="ORF">LYSBPC_03350</name>
</gene>
<dbReference type="PANTHER" id="PTHR34796">
    <property type="entry name" value="EXPRESSED PROTEIN"/>
    <property type="match status" value="1"/>
</dbReference>
<organism evidence="1 2">
    <name type="scientific">Lysinibacillus piscis</name>
    <dbReference type="NCBI Taxonomy" id="2518931"/>
    <lineage>
        <taxon>Bacteria</taxon>
        <taxon>Bacillati</taxon>
        <taxon>Bacillota</taxon>
        <taxon>Bacilli</taxon>
        <taxon>Bacillales</taxon>
        <taxon>Bacillaceae</taxon>
        <taxon>Lysinibacillus</taxon>
    </lineage>
</organism>
<dbReference type="Pfam" id="PF03745">
    <property type="entry name" value="DUF309"/>
    <property type="match status" value="1"/>
</dbReference>
<protein>
    <recommendedName>
        <fullName evidence="3">DUF309 domain-containing protein</fullName>
    </recommendedName>
</protein>
<dbReference type="SUPFAM" id="SSF140663">
    <property type="entry name" value="TTHA0068-like"/>
    <property type="match status" value="1"/>
</dbReference>
<evidence type="ECO:0008006" key="3">
    <source>
        <dbReference type="Google" id="ProtNLM"/>
    </source>
</evidence>
<reference evidence="1" key="1">
    <citation type="submission" date="2022-08" db="EMBL/GenBank/DDBJ databases">
        <title>Draft genome sequence of Lysinibacillus sp. strain KH24.</title>
        <authorList>
            <person name="Kanbe H."/>
            <person name="Itoh H."/>
        </authorList>
    </citation>
    <scope>NUCLEOTIDE SEQUENCE</scope>
    <source>
        <strain evidence="1">KH24</strain>
    </source>
</reference>
<sequence>MHPQHHTLFIDYCAYFNGNQDFFECHEVLEEYWKAIAQGEKQHPLVGYVQLATGLYHWRRGNTIGALRILEKAQHNFRINKGHLFFQEIHYDQLLEQLTHTQTAIQENQPFQSFQLVLSPRLSTLVSNRIQTLPSHDTDYLLHKHMLRDRSHILAERQESKERKRLGQK</sequence>
<evidence type="ECO:0000313" key="1">
    <source>
        <dbReference type="EMBL" id="GLC87208.1"/>
    </source>
</evidence>
<accession>A0ABQ5NFP1</accession>
<dbReference type="RefSeq" id="WP_264986940.1">
    <property type="nucleotide sequence ID" value="NZ_BRZA01000001.1"/>
</dbReference>